<dbReference type="EMBL" id="CP048836">
    <property type="protein sequence ID" value="QID19139.1"/>
    <property type="molecule type" value="Genomic_DNA"/>
</dbReference>
<evidence type="ECO:0000259" key="2">
    <source>
        <dbReference type="Pfam" id="PF13649"/>
    </source>
</evidence>
<dbReference type="RefSeq" id="WP_173767453.1">
    <property type="nucleotide sequence ID" value="NZ_CP048836.1"/>
</dbReference>
<dbReference type="KEGG" id="azq:G3580_16845"/>
<gene>
    <name evidence="3" type="ORF">G3580_16845</name>
</gene>
<dbReference type="GO" id="GO:0032259">
    <property type="term" value="P:methylation"/>
    <property type="evidence" value="ECO:0007669"/>
    <property type="project" value="UniProtKB-KW"/>
</dbReference>
<evidence type="ECO:0000256" key="1">
    <source>
        <dbReference type="SAM" id="MobiDB-lite"/>
    </source>
</evidence>
<name>A0A6C1B870_9RHOO</name>
<reference evidence="3 4" key="1">
    <citation type="submission" date="2020-02" db="EMBL/GenBank/DDBJ databases">
        <title>Nitrogenibacter mangrovi gen. nov., sp. nov. isolated from mangrove sediment, a denitrifying betaproteobacterium.</title>
        <authorList>
            <person name="Liao H."/>
            <person name="Tian Y."/>
        </authorList>
    </citation>
    <scope>NUCLEOTIDE SEQUENCE [LARGE SCALE GENOMIC DNA]</scope>
    <source>
        <strain evidence="3 4">M9-3-2</strain>
    </source>
</reference>
<accession>A0A6C1B870</accession>
<keyword evidence="3" id="KW-0489">Methyltransferase</keyword>
<dbReference type="InterPro" id="IPR029063">
    <property type="entry name" value="SAM-dependent_MTases_sf"/>
</dbReference>
<sequence length="243" mass="26713">MTKATAEALDPTAADAPPSADHTIPDYLERTYRWAYLNPRTVAWLDRPAVVSAILWGNARRLMCAAVDQFEPGQRVLQAACVYGDFTRLLACRLGEQGDLLVIDAAPVQLDNLRRKLAGHQVRTRCADLAAADPGIAPGGMDGVACFFLLHEVPPAARRRIVDTLLASVRVGGKVVFTDYHRPACWHPLRPLMALVFRRLEPYAASLQAADIAALSPRAAGFDWRKTTVFGGLYQQVVAVRRR</sequence>
<keyword evidence="4" id="KW-1185">Reference proteome</keyword>
<feature type="domain" description="Methyltransferase" evidence="2">
    <location>
        <begin position="76"/>
        <end position="173"/>
    </location>
</feature>
<dbReference type="Gene3D" id="3.40.50.150">
    <property type="entry name" value="Vaccinia Virus protein VP39"/>
    <property type="match status" value="1"/>
</dbReference>
<dbReference type="InterPro" id="IPR041698">
    <property type="entry name" value="Methyltransf_25"/>
</dbReference>
<dbReference type="NCBIfam" id="NF038261">
    <property type="entry name" value="rhodoquin_RquA"/>
    <property type="match status" value="1"/>
</dbReference>
<keyword evidence="3" id="KW-0808">Transferase</keyword>
<dbReference type="Proteomes" id="UP000501991">
    <property type="component" value="Chromosome"/>
</dbReference>
<dbReference type="GO" id="GO:0008168">
    <property type="term" value="F:methyltransferase activity"/>
    <property type="evidence" value="ECO:0007669"/>
    <property type="project" value="UniProtKB-KW"/>
</dbReference>
<feature type="region of interest" description="Disordered" evidence="1">
    <location>
        <begin position="1"/>
        <end position="21"/>
    </location>
</feature>
<organism evidence="3 4">
    <name type="scientific">Nitrogeniibacter mangrovi</name>
    <dbReference type="NCBI Taxonomy" id="2016596"/>
    <lineage>
        <taxon>Bacteria</taxon>
        <taxon>Pseudomonadati</taxon>
        <taxon>Pseudomonadota</taxon>
        <taxon>Betaproteobacteria</taxon>
        <taxon>Rhodocyclales</taxon>
        <taxon>Zoogloeaceae</taxon>
        <taxon>Nitrogeniibacter</taxon>
    </lineage>
</organism>
<protein>
    <submittedName>
        <fullName evidence="3">Class I SAM-dependent methyltransferase</fullName>
    </submittedName>
</protein>
<evidence type="ECO:0000313" key="4">
    <source>
        <dbReference type="Proteomes" id="UP000501991"/>
    </source>
</evidence>
<dbReference type="SUPFAM" id="SSF53335">
    <property type="entry name" value="S-adenosyl-L-methionine-dependent methyltransferases"/>
    <property type="match status" value="1"/>
</dbReference>
<proteinExistence type="predicted"/>
<dbReference type="Pfam" id="PF13649">
    <property type="entry name" value="Methyltransf_25"/>
    <property type="match status" value="1"/>
</dbReference>
<evidence type="ECO:0000313" key="3">
    <source>
        <dbReference type="EMBL" id="QID19139.1"/>
    </source>
</evidence>
<dbReference type="AlphaFoldDB" id="A0A6C1B870"/>